<accession>A0A9X2ER83</accession>
<dbReference type="InterPro" id="IPR003838">
    <property type="entry name" value="ABC3_permease_C"/>
</dbReference>
<sequence length="404" mass="44216">MRRLKIAILNLLRNGRRSVLTVSIVAIVVMALMTSGGFGLYTYQSLKEGAARSEGHLVFARPGYFSSDEEFPLQNGLDNADELRKRLLADQGVNAVQPRIYLQGLISNGEKSNIFLGQGILASEFRVKGPFLNITEGDILSKDEKVNDPQIMLGKDLARNLSVKPGDYVTLMSTTVNGALNALDFKVKGIFGTGVPDMDKRQVYTSINAAQFLLDSHRVSTLTLYGYDLEDTEFLRDKLGQLVPQLEISTWEDHAFIYKGVKNLYDRIFGLMGIIMSMVIFVSLFNTLMMSVTERTREIGTLSAMGASKAELLVGFMLEALVLAVVGAIVGIILGGLVSVGLMIFDVTMPPPPGKTVGYPLTVYFSTNLAWMISVVIVAICVFSSFLAARKGVNKPITEALVYV</sequence>
<dbReference type="Proteomes" id="UP001139028">
    <property type="component" value="Unassembled WGS sequence"/>
</dbReference>
<keyword evidence="5 7" id="KW-1133">Transmembrane helix</keyword>
<comment type="caution">
    <text evidence="10">The sequence shown here is derived from an EMBL/GenBank/DDBJ whole genome shotgun (WGS) entry which is preliminary data.</text>
</comment>
<evidence type="ECO:0000256" key="1">
    <source>
        <dbReference type="ARBA" id="ARBA00004651"/>
    </source>
</evidence>
<evidence type="ECO:0000256" key="2">
    <source>
        <dbReference type="ARBA" id="ARBA00005236"/>
    </source>
</evidence>
<feature type="transmembrane region" description="Helical" evidence="7">
    <location>
        <begin position="312"/>
        <end position="345"/>
    </location>
</feature>
<evidence type="ECO:0000256" key="6">
    <source>
        <dbReference type="ARBA" id="ARBA00023136"/>
    </source>
</evidence>
<evidence type="ECO:0000256" key="3">
    <source>
        <dbReference type="ARBA" id="ARBA00022475"/>
    </source>
</evidence>
<evidence type="ECO:0000256" key="7">
    <source>
        <dbReference type="SAM" id="Phobius"/>
    </source>
</evidence>
<feature type="transmembrane region" description="Helical" evidence="7">
    <location>
        <begin position="369"/>
        <end position="389"/>
    </location>
</feature>
<dbReference type="Pfam" id="PF02687">
    <property type="entry name" value="FtsX"/>
    <property type="match status" value="1"/>
</dbReference>
<dbReference type="PANTHER" id="PTHR30489">
    <property type="entry name" value="LIPOPROTEIN-RELEASING SYSTEM TRANSMEMBRANE PROTEIN LOLE"/>
    <property type="match status" value="1"/>
</dbReference>
<protein>
    <submittedName>
        <fullName evidence="10">ABC transporter permease</fullName>
    </submittedName>
</protein>
<keyword evidence="4 7" id="KW-0812">Transmembrane</keyword>
<comment type="similarity">
    <text evidence="2">Belongs to the ABC-4 integral membrane protein family. LolC/E subfamily.</text>
</comment>
<feature type="transmembrane region" description="Helical" evidence="7">
    <location>
        <begin position="268"/>
        <end position="292"/>
    </location>
</feature>
<dbReference type="InterPro" id="IPR025857">
    <property type="entry name" value="MacB_PCD"/>
</dbReference>
<feature type="domain" description="MacB-like periplasmic core" evidence="9">
    <location>
        <begin position="18"/>
        <end position="225"/>
    </location>
</feature>
<dbReference type="PANTHER" id="PTHR30489:SF0">
    <property type="entry name" value="LIPOPROTEIN-RELEASING SYSTEM TRANSMEMBRANE PROTEIN LOLE"/>
    <property type="match status" value="1"/>
</dbReference>
<dbReference type="EMBL" id="JALBWM010000126">
    <property type="protein sequence ID" value="MCO1336354.1"/>
    <property type="molecule type" value="Genomic_DNA"/>
</dbReference>
<dbReference type="InterPro" id="IPR051447">
    <property type="entry name" value="Lipoprotein-release_system"/>
</dbReference>
<evidence type="ECO:0000256" key="4">
    <source>
        <dbReference type="ARBA" id="ARBA00022692"/>
    </source>
</evidence>
<proteinExistence type="inferred from homology"/>
<dbReference type="RefSeq" id="WP_252471958.1">
    <property type="nucleotide sequence ID" value="NZ_JALBWM010000126.1"/>
</dbReference>
<feature type="domain" description="ABC3 transporter permease C-terminal" evidence="8">
    <location>
        <begin position="271"/>
        <end position="396"/>
    </location>
</feature>
<evidence type="ECO:0000313" key="11">
    <source>
        <dbReference type="Proteomes" id="UP001139028"/>
    </source>
</evidence>
<organism evidence="10 11">
    <name type="scientific">Microbulbifer okhotskensis</name>
    <dbReference type="NCBI Taxonomy" id="2926617"/>
    <lineage>
        <taxon>Bacteria</taxon>
        <taxon>Pseudomonadati</taxon>
        <taxon>Pseudomonadota</taxon>
        <taxon>Gammaproteobacteria</taxon>
        <taxon>Cellvibrionales</taxon>
        <taxon>Microbulbiferaceae</taxon>
        <taxon>Microbulbifer</taxon>
    </lineage>
</organism>
<evidence type="ECO:0000313" key="10">
    <source>
        <dbReference type="EMBL" id="MCO1336354.1"/>
    </source>
</evidence>
<dbReference type="Pfam" id="PF12704">
    <property type="entry name" value="MacB_PCD"/>
    <property type="match status" value="1"/>
</dbReference>
<evidence type="ECO:0000256" key="5">
    <source>
        <dbReference type="ARBA" id="ARBA00022989"/>
    </source>
</evidence>
<dbReference type="GO" id="GO:0098797">
    <property type="term" value="C:plasma membrane protein complex"/>
    <property type="evidence" value="ECO:0007669"/>
    <property type="project" value="TreeGrafter"/>
</dbReference>
<keyword evidence="6 7" id="KW-0472">Membrane</keyword>
<gene>
    <name evidence="10" type="ORF">MO867_18640</name>
</gene>
<keyword evidence="3" id="KW-1003">Cell membrane</keyword>
<dbReference type="GO" id="GO:0044874">
    <property type="term" value="P:lipoprotein localization to outer membrane"/>
    <property type="evidence" value="ECO:0007669"/>
    <property type="project" value="TreeGrafter"/>
</dbReference>
<keyword evidence="11" id="KW-1185">Reference proteome</keyword>
<dbReference type="AlphaFoldDB" id="A0A9X2ER83"/>
<name>A0A9X2ER83_9GAMM</name>
<feature type="transmembrane region" description="Helical" evidence="7">
    <location>
        <begin position="20"/>
        <end position="43"/>
    </location>
</feature>
<reference evidence="10" key="1">
    <citation type="journal article" date="2022" name="Arch. Microbiol.">
        <title>Microbulbifer okhotskensis sp. nov., isolated from a deep bottom sediment of the Okhotsk Sea.</title>
        <authorList>
            <person name="Romanenko L."/>
            <person name="Kurilenko V."/>
            <person name="Otstavnykh N."/>
            <person name="Velansky P."/>
            <person name="Isaeva M."/>
            <person name="Mikhailov V."/>
        </authorList>
    </citation>
    <scope>NUCLEOTIDE SEQUENCE</scope>
    <source>
        <strain evidence="10">OS29</strain>
    </source>
</reference>
<evidence type="ECO:0000259" key="8">
    <source>
        <dbReference type="Pfam" id="PF02687"/>
    </source>
</evidence>
<evidence type="ECO:0000259" key="9">
    <source>
        <dbReference type="Pfam" id="PF12704"/>
    </source>
</evidence>
<comment type="subcellular location">
    <subcellularLocation>
        <location evidence="1">Cell membrane</location>
        <topology evidence="1">Multi-pass membrane protein</topology>
    </subcellularLocation>
</comment>